<feature type="compositionally biased region" description="Basic and acidic residues" evidence="1">
    <location>
        <begin position="1330"/>
        <end position="1379"/>
    </location>
</feature>
<feature type="compositionally biased region" description="Basic and acidic residues" evidence="1">
    <location>
        <begin position="2241"/>
        <end position="2250"/>
    </location>
</feature>
<feature type="compositionally biased region" description="Basic and acidic residues" evidence="1">
    <location>
        <begin position="898"/>
        <end position="921"/>
    </location>
</feature>
<feature type="compositionally biased region" description="Basic and acidic residues" evidence="1">
    <location>
        <begin position="1967"/>
        <end position="1989"/>
    </location>
</feature>
<feature type="compositionally biased region" description="Low complexity" evidence="1">
    <location>
        <begin position="2823"/>
        <end position="2839"/>
    </location>
</feature>
<feature type="compositionally biased region" description="Low complexity" evidence="1">
    <location>
        <begin position="586"/>
        <end position="609"/>
    </location>
</feature>
<feature type="compositionally biased region" description="Basic and acidic residues" evidence="1">
    <location>
        <begin position="424"/>
        <end position="443"/>
    </location>
</feature>
<feature type="compositionally biased region" description="Basic and acidic residues" evidence="1">
    <location>
        <begin position="1213"/>
        <end position="1233"/>
    </location>
</feature>
<reference evidence="3 4" key="1">
    <citation type="submission" date="2023-09" db="EMBL/GenBank/DDBJ databases">
        <title>Genomes of two closely related lineages of the louse Polyplax serrata with different host specificities.</title>
        <authorList>
            <person name="Martinu J."/>
            <person name="Tarabai H."/>
            <person name="Stefka J."/>
            <person name="Hypsa V."/>
        </authorList>
    </citation>
    <scope>NUCLEOTIDE SEQUENCE [LARGE SCALE GENOMIC DNA]</scope>
    <source>
        <strain evidence="3">98ZLc_SE</strain>
    </source>
</reference>
<evidence type="ECO:0000313" key="3">
    <source>
        <dbReference type="EMBL" id="KAK6637992.1"/>
    </source>
</evidence>
<gene>
    <name evidence="3" type="ORF">RUM44_008416</name>
</gene>
<feature type="region of interest" description="Disordered" evidence="1">
    <location>
        <begin position="3192"/>
        <end position="3691"/>
    </location>
</feature>
<feature type="compositionally biased region" description="Basic and acidic residues" evidence="1">
    <location>
        <begin position="2315"/>
        <end position="2331"/>
    </location>
</feature>
<feature type="compositionally biased region" description="Basic and acidic residues" evidence="1">
    <location>
        <begin position="1892"/>
        <end position="1916"/>
    </location>
</feature>
<feature type="compositionally biased region" description="Basic and acidic residues" evidence="1">
    <location>
        <begin position="1996"/>
        <end position="2024"/>
    </location>
</feature>
<dbReference type="Pfam" id="PF12510">
    <property type="entry name" value="Smoothelin"/>
    <property type="match status" value="1"/>
</dbReference>
<feature type="compositionally biased region" description="Low complexity" evidence="1">
    <location>
        <begin position="240"/>
        <end position="281"/>
    </location>
</feature>
<feature type="compositionally biased region" description="Basic and acidic residues" evidence="1">
    <location>
        <begin position="1260"/>
        <end position="1316"/>
    </location>
</feature>
<keyword evidence="4" id="KW-1185">Reference proteome</keyword>
<feature type="compositionally biased region" description="Basic and acidic residues" evidence="1">
    <location>
        <begin position="3986"/>
        <end position="3995"/>
    </location>
</feature>
<feature type="compositionally biased region" description="Basic and acidic residues" evidence="1">
    <location>
        <begin position="1708"/>
        <end position="1722"/>
    </location>
</feature>
<feature type="compositionally biased region" description="Polar residues" evidence="1">
    <location>
        <begin position="484"/>
        <end position="507"/>
    </location>
</feature>
<dbReference type="Proteomes" id="UP001359485">
    <property type="component" value="Unassembled WGS sequence"/>
</dbReference>
<feature type="compositionally biased region" description="Basic and acidic residues" evidence="1">
    <location>
        <begin position="1470"/>
        <end position="1483"/>
    </location>
</feature>
<feature type="compositionally biased region" description="Low complexity" evidence="1">
    <location>
        <begin position="3340"/>
        <end position="3369"/>
    </location>
</feature>
<evidence type="ECO:0000259" key="2">
    <source>
        <dbReference type="Pfam" id="PF12510"/>
    </source>
</evidence>
<feature type="compositionally biased region" description="Low complexity" evidence="1">
    <location>
        <begin position="3261"/>
        <end position="3273"/>
    </location>
</feature>
<feature type="compositionally biased region" description="Acidic residues" evidence="1">
    <location>
        <begin position="568"/>
        <end position="578"/>
    </location>
</feature>
<feature type="compositionally biased region" description="Basic and acidic residues" evidence="1">
    <location>
        <begin position="1820"/>
        <end position="1844"/>
    </location>
</feature>
<feature type="compositionally biased region" description="Basic and acidic residues" evidence="1">
    <location>
        <begin position="3219"/>
        <end position="3260"/>
    </location>
</feature>
<feature type="compositionally biased region" description="Low complexity" evidence="1">
    <location>
        <begin position="2444"/>
        <end position="2453"/>
    </location>
</feature>
<feature type="compositionally biased region" description="Polar residues" evidence="1">
    <location>
        <begin position="3807"/>
        <end position="3817"/>
    </location>
</feature>
<feature type="region of interest" description="Disordered" evidence="1">
    <location>
        <begin position="3705"/>
        <end position="3817"/>
    </location>
</feature>
<feature type="compositionally biased region" description="Basic and acidic residues" evidence="1">
    <location>
        <begin position="3197"/>
        <end position="3208"/>
    </location>
</feature>
<feature type="compositionally biased region" description="Polar residues" evidence="1">
    <location>
        <begin position="3429"/>
        <end position="3438"/>
    </location>
</feature>
<accession>A0ABR1B8F0</accession>
<organism evidence="3 4">
    <name type="scientific">Polyplax serrata</name>
    <name type="common">Common mouse louse</name>
    <dbReference type="NCBI Taxonomy" id="468196"/>
    <lineage>
        <taxon>Eukaryota</taxon>
        <taxon>Metazoa</taxon>
        <taxon>Ecdysozoa</taxon>
        <taxon>Arthropoda</taxon>
        <taxon>Hexapoda</taxon>
        <taxon>Insecta</taxon>
        <taxon>Pterygota</taxon>
        <taxon>Neoptera</taxon>
        <taxon>Paraneoptera</taxon>
        <taxon>Psocodea</taxon>
        <taxon>Troctomorpha</taxon>
        <taxon>Phthiraptera</taxon>
        <taxon>Anoplura</taxon>
        <taxon>Polyplacidae</taxon>
        <taxon>Polyplax</taxon>
    </lineage>
</organism>
<feature type="compositionally biased region" description="Basic and acidic residues" evidence="1">
    <location>
        <begin position="1924"/>
        <end position="1952"/>
    </location>
</feature>
<feature type="compositionally biased region" description="Basic and acidic residues" evidence="1">
    <location>
        <begin position="2110"/>
        <end position="2131"/>
    </location>
</feature>
<feature type="compositionally biased region" description="Basic and acidic residues" evidence="1">
    <location>
        <begin position="1510"/>
        <end position="1528"/>
    </location>
</feature>
<feature type="compositionally biased region" description="Basic and acidic residues" evidence="1">
    <location>
        <begin position="3391"/>
        <end position="3418"/>
    </location>
</feature>
<feature type="compositionally biased region" description="Polar residues" evidence="1">
    <location>
        <begin position="658"/>
        <end position="667"/>
    </location>
</feature>
<feature type="compositionally biased region" description="Basic and acidic residues" evidence="1">
    <location>
        <begin position="1619"/>
        <end position="1643"/>
    </location>
</feature>
<feature type="compositionally biased region" description="Basic and acidic residues" evidence="1">
    <location>
        <begin position="1089"/>
        <end position="1107"/>
    </location>
</feature>
<feature type="compositionally biased region" description="Basic and acidic residues" evidence="1">
    <location>
        <begin position="1780"/>
        <end position="1808"/>
    </location>
</feature>
<feature type="compositionally biased region" description="Basic and acidic residues" evidence="1">
    <location>
        <begin position="931"/>
        <end position="960"/>
    </location>
</feature>
<feature type="compositionally biased region" description="Basic and acidic residues" evidence="1">
    <location>
        <begin position="1116"/>
        <end position="1130"/>
    </location>
</feature>
<feature type="compositionally biased region" description="Basic and acidic residues" evidence="1">
    <location>
        <begin position="2554"/>
        <end position="2571"/>
    </location>
</feature>
<feature type="compositionally biased region" description="Basic and acidic residues" evidence="1">
    <location>
        <begin position="2809"/>
        <end position="2822"/>
    </location>
</feature>
<feature type="compositionally biased region" description="Polar residues" evidence="1">
    <location>
        <begin position="2908"/>
        <end position="2919"/>
    </location>
</feature>
<feature type="region of interest" description="Disordered" evidence="1">
    <location>
        <begin position="380"/>
        <end position="3093"/>
    </location>
</feature>
<feature type="compositionally biased region" description="Basic and acidic residues" evidence="1">
    <location>
        <begin position="1586"/>
        <end position="1607"/>
    </location>
</feature>
<feature type="compositionally biased region" description="Low complexity" evidence="1">
    <location>
        <begin position="3467"/>
        <end position="3477"/>
    </location>
</feature>
<feature type="compositionally biased region" description="Basic and acidic residues" evidence="1">
    <location>
        <begin position="752"/>
        <end position="774"/>
    </location>
</feature>
<feature type="compositionally biased region" description="Basic and acidic residues" evidence="1">
    <location>
        <begin position="1852"/>
        <end position="1880"/>
    </location>
</feature>
<feature type="compositionally biased region" description="Basic and acidic residues" evidence="1">
    <location>
        <begin position="2143"/>
        <end position="2168"/>
    </location>
</feature>
<feature type="compositionally biased region" description="Basic and acidic residues" evidence="1">
    <location>
        <begin position="2618"/>
        <end position="2663"/>
    </location>
</feature>
<evidence type="ECO:0000256" key="1">
    <source>
        <dbReference type="SAM" id="MobiDB-lite"/>
    </source>
</evidence>
<feature type="compositionally biased region" description="Basic and acidic residues" evidence="1">
    <location>
        <begin position="2479"/>
        <end position="2490"/>
    </location>
</feature>
<feature type="compositionally biased region" description="Polar residues" evidence="1">
    <location>
        <begin position="2753"/>
        <end position="2772"/>
    </location>
</feature>
<feature type="compositionally biased region" description="Low complexity" evidence="1">
    <location>
        <begin position="722"/>
        <end position="735"/>
    </location>
</feature>
<feature type="compositionally biased region" description="Basic and acidic residues" evidence="1">
    <location>
        <begin position="2599"/>
        <end position="2608"/>
    </location>
</feature>
<feature type="compositionally biased region" description="Low complexity" evidence="1">
    <location>
        <begin position="3971"/>
        <end position="3983"/>
    </location>
</feature>
<feature type="compositionally biased region" description="Basic and acidic residues" evidence="1">
    <location>
        <begin position="677"/>
        <end position="706"/>
    </location>
</feature>
<feature type="compositionally biased region" description="Low complexity" evidence="1">
    <location>
        <begin position="2882"/>
        <end position="2892"/>
    </location>
</feature>
<feature type="compositionally biased region" description="Basic and acidic residues" evidence="1">
    <location>
        <begin position="3891"/>
        <end position="3907"/>
    </location>
</feature>
<feature type="compositionally biased region" description="Polar residues" evidence="1">
    <location>
        <begin position="3908"/>
        <end position="3919"/>
    </location>
</feature>
<feature type="compositionally biased region" description="Basic and acidic residues" evidence="1">
    <location>
        <begin position="3078"/>
        <end position="3093"/>
    </location>
</feature>
<feature type="compositionally biased region" description="Polar residues" evidence="1">
    <location>
        <begin position="2730"/>
        <end position="2745"/>
    </location>
</feature>
<feature type="compositionally biased region" description="Basic and acidic residues" evidence="1">
    <location>
        <begin position="2182"/>
        <end position="2228"/>
    </location>
</feature>
<feature type="compositionally biased region" description="Low complexity" evidence="1">
    <location>
        <begin position="3706"/>
        <end position="3718"/>
    </location>
</feature>
<feature type="compositionally biased region" description="Basic and acidic residues" evidence="1">
    <location>
        <begin position="1174"/>
        <end position="1195"/>
    </location>
</feature>
<feature type="compositionally biased region" description="Basic and acidic residues" evidence="1">
    <location>
        <begin position="2039"/>
        <end position="2060"/>
    </location>
</feature>
<feature type="compositionally biased region" description="Low complexity" evidence="1">
    <location>
        <begin position="3927"/>
        <end position="3945"/>
    </location>
</feature>
<feature type="compositionally biased region" description="Basic and acidic residues" evidence="1">
    <location>
        <begin position="3590"/>
        <end position="3606"/>
    </location>
</feature>
<feature type="compositionally biased region" description="Basic and acidic residues" evidence="1">
    <location>
        <begin position="3016"/>
        <end position="3037"/>
    </location>
</feature>
<feature type="compositionally biased region" description="Basic and acidic residues" evidence="1">
    <location>
        <begin position="508"/>
        <end position="535"/>
    </location>
</feature>
<feature type="compositionally biased region" description="Basic and acidic residues" evidence="1">
    <location>
        <begin position="2068"/>
        <end position="2097"/>
    </location>
</feature>
<feature type="compositionally biased region" description="Basic and acidic residues" evidence="1">
    <location>
        <begin position="3290"/>
        <end position="3314"/>
    </location>
</feature>
<feature type="compositionally biased region" description="Low complexity" evidence="1">
    <location>
        <begin position="3624"/>
        <end position="3638"/>
    </location>
</feature>
<feature type="compositionally biased region" description="Basic and acidic residues" evidence="1">
    <location>
        <begin position="543"/>
        <end position="554"/>
    </location>
</feature>
<feature type="compositionally biased region" description="Basic and acidic residues" evidence="1">
    <location>
        <begin position="1388"/>
        <end position="1448"/>
    </location>
</feature>
<name>A0ABR1B8F0_POLSC</name>
<feature type="compositionally biased region" description="Basic and acidic residues" evidence="1">
    <location>
        <begin position="1651"/>
        <end position="1679"/>
    </location>
</feature>
<feature type="compositionally biased region" description="Basic and acidic residues" evidence="1">
    <location>
        <begin position="2279"/>
        <end position="2297"/>
    </location>
</feature>
<proteinExistence type="predicted"/>
<feature type="compositionally biased region" description="Polar residues" evidence="1">
    <location>
        <begin position="404"/>
        <end position="423"/>
    </location>
</feature>
<evidence type="ECO:0000313" key="4">
    <source>
        <dbReference type="Proteomes" id="UP001359485"/>
    </source>
</evidence>
<feature type="domain" description="Smoothelin" evidence="2">
    <location>
        <begin position="3849"/>
        <end position="3885"/>
    </location>
</feature>
<feature type="compositionally biased region" description="Basic and acidic residues" evidence="1">
    <location>
        <begin position="3677"/>
        <end position="3689"/>
    </location>
</feature>
<feature type="compositionally biased region" description="Basic and acidic residues" evidence="1">
    <location>
        <begin position="1691"/>
        <end position="1700"/>
    </location>
</feature>
<feature type="compositionally biased region" description="Basic and acidic residues" evidence="1">
    <location>
        <begin position="799"/>
        <end position="857"/>
    </location>
</feature>
<feature type="compositionally biased region" description="Basic and acidic residues" evidence="1">
    <location>
        <begin position="1550"/>
        <end position="1571"/>
    </location>
</feature>
<feature type="compositionally biased region" description="Basic and acidic residues" evidence="1">
    <location>
        <begin position="1144"/>
        <end position="1155"/>
    </location>
</feature>
<feature type="compositionally biased region" description="Low complexity" evidence="1">
    <location>
        <begin position="2574"/>
        <end position="2597"/>
    </location>
</feature>
<feature type="region of interest" description="Disordered" evidence="1">
    <location>
        <begin position="238"/>
        <end position="287"/>
    </location>
</feature>
<dbReference type="InterPro" id="IPR022189">
    <property type="entry name" value="SMTN"/>
</dbReference>
<protein>
    <recommendedName>
        <fullName evidence="2">Smoothelin domain-containing protein</fullName>
    </recommendedName>
</protein>
<feature type="compositionally biased region" description="Basic and acidic residues" evidence="1">
    <location>
        <begin position="643"/>
        <end position="657"/>
    </location>
</feature>
<feature type="compositionally biased region" description="Basic and acidic residues" evidence="1">
    <location>
        <begin position="2894"/>
        <end position="2907"/>
    </location>
</feature>
<feature type="compositionally biased region" description="Polar residues" evidence="1">
    <location>
        <begin position="2999"/>
        <end position="3011"/>
    </location>
</feature>
<feature type="compositionally biased region" description="Basic and acidic residues" evidence="1">
    <location>
        <begin position="1751"/>
        <end position="1772"/>
    </location>
</feature>
<feature type="compositionally biased region" description="Basic and acidic residues" evidence="1">
    <location>
        <begin position="995"/>
        <end position="1014"/>
    </location>
</feature>
<feature type="compositionally biased region" description="Basic and acidic residues" evidence="1">
    <location>
        <begin position="2973"/>
        <end position="2998"/>
    </location>
</feature>
<feature type="compositionally biased region" description="Polar residues" evidence="1">
    <location>
        <begin position="445"/>
        <end position="462"/>
    </location>
</feature>
<feature type="compositionally biased region" description="Polar residues" evidence="1">
    <location>
        <begin position="2382"/>
        <end position="2399"/>
    </location>
</feature>
<feature type="compositionally biased region" description="Basic and acidic residues" evidence="1">
    <location>
        <begin position="3640"/>
        <end position="3658"/>
    </location>
</feature>
<feature type="compositionally biased region" description="Basic and acidic residues" evidence="1">
    <location>
        <begin position="3500"/>
        <end position="3514"/>
    </location>
</feature>
<feature type="region of interest" description="Disordered" evidence="1">
    <location>
        <begin position="3890"/>
        <end position="4052"/>
    </location>
</feature>
<comment type="caution">
    <text evidence="3">The sequence shown here is derived from an EMBL/GenBank/DDBJ whole genome shotgun (WGS) entry which is preliminary data.</text>
</comment>
<sequence>MVHEDLRKQLRPTWQQTEDLSRKKEIRARMYKLREQRLKEFYTTGEVLQDVQRATPQKFQIEEIDSSGEKSLVPVINPQKTMTHTDSIKDRGFMTMKSQEIRDSESPTRNYQVFHQGNGGNDSQSYWKVQSSSESYQAVGRDGQYEVTSQSQNRNMAGENGRITVDTGFATENKSVMDRNGDVRVISSRAYDTSGRDISGFGGKGDVGMIQDHVRRGNVDGFDGGNVRYIQDVNGDELISRTTGSRSSETRMSSSSQMQRSSVQTHKTSSSTVTSSRSTTSDRFGDRGTGDDVFYIEKFDDTNGDVVKQFTSGSNVAKRGVTEVKKTIIRGGKVITETVTYIDGKPVDGATKTTTTTTQKIKGTPTETVTVIRGGKLIKETVPVKPDDDRISPDVNRQKKPTTDPRNNTESFITTERYSSETQIRGRDREPFDTEPDSREGDVPNKQSPNAQKKAPTVTTKTVIRGGKVIKEVVPTEVGDTEEYTYSSTERSNHQTSKAISRSSVTESTHKTEVRRSDHHRQGFPDNDYPDRDDVPGSQGYDDPDHGPARDGQPRKGRPGRQQPQDGEPLDEPDDYEPDVGRRTTGRTTTTKTVTVIRGGKVMKQTVTETVDDNDVTKGRKPGQLSGVPHDDDVRPGRPQSPSHKDSKKPRDHEPDVSRNSQVTVKTIKTVIRGGKLVKEAVPDDVDVDVREAYDDPDHDDQRPERTPQGTSPGARPEKKGQPQGKQTPQQPKKGQSPRDVRPIDDDDDLEPERITSVRDNQTETRKSTKHSTEVKTVTVIRGGKIIKEQVTVSDDEETLKGGRKPDTHGKIPQRKEPSRVPGDVKDVPGKKHKKSPGDKPRDRRPDHDIPSDREGSEYPSGSEAPDVDEEMPYKVVTVIRSGKLIKEMVPISDDEPEGVKPSKSFKDTPQKTSPEGDRRPSASQPGKSAPDQRKSPEKDHPVKGKKKPDSKSPQEHESEPEGEYPGQRNKPRQPGQVPGGRRTSSPTGDEPDDERPKSGKPRHGDEPDDDHPGRKSPRKSSSPTDEKHRPGRQSVEPLDSDTEERPTKTIKVIRSGKVYTETVEMTDDEIRERKLMKITQTPKGRKSQPGDDVERPLEPNKKKPGDGGKSPTTRNRPEDTTDFIEHEKLQPVQTITVIRSGKIVKEVTPRKDREPSDEEPDEPGKPGKPGKKQPKEPKHGKPRDDEPNDRDRAPHGTQPGRPSPGKSVQKPGYERSPHTGKRPEQEPEEPGRRSPSKTSPGDEEPYGRIPQDGYPNEPQSDKTVRRPGEPDRRTPDTSGRRPDDEQSDKYGRKPGDHQPGRTSPDKTRPIDDRQSPGKISRVPDDDEFVEKPQERQPHGYTSDKTHKRPGESGRSTPERTQRRPGDDQPEDYNRRPGEPTRYSPGSRGDEPDRRTPDTSFRRPGDEPDTLRPDRVSPEKDGIHPKDSKQSPDKTSRRPVDDETDNRKPQGSRPNSYSRRPEEEEPDEFSPDKSGRQPREPETTSRNVTMKTVTVIRSGKIIKELVPVTDRPDEDGKKPADRQPDRMHPLSGTPGIDRVDDYPEGYSPDKTGRRPGEPGRQTPDRTGRRPGTDGVDDYPEGYSPDKTGRRPGEPDRRTPDRMGRRPGTDGVDDYPEDYSPDRTGRRPGEPDRRTPDRTGRHPATDGVDDYPDGHSPDRTGRRPGEPGRQTPDRTGRRPGTDGVDDYPEDYSPDRTGRHPATDGVDDYPDGHSPDRTGRRPGEPGRQTPNRTGRRPGTDGVDDYPEGYSPDKTGRRPGEPGRQTPDRTGRRPGTDGVDDYPDGHSPDKTGRRPGEPDRRTPDRMGRRPGTDGVDDYPEDYSPDKTGRRPGEPGRQTPDRTGRRPGTDGVDDYPDGHSPDRTGRRPGEPGRQTPDRTGRRPGTDGVDDYPEDYSPDKTGRRPGEPGRQTPDRTGRRPGTDGVDDYPDGHSPDRTGRRPGEPGRQTPDRTGRRPGTDGVDDYPEGYSPDKTGRRPGEPDRRTPDRMGRRPDTDGVDDYPDGHSPDRTGRRPGEPGRQTPDRTGRRPGTDGVDDYPEGYSPDKTGRRPGEPDRRTPDRTGRRPGTDGVDDYPDGHSPDRTGRRPGEPGRQTPDRTGRRPGTEVDDYPEGYSPDKTGRRPGEPGRRTPDRMGRRPGTDGVDDYPEDYSPDKTGRRPGEPDRRTPDRMGRRPDTEGVDDYPEGYSPDRTGRRPGESDRFSPNRGIRRPEDDLPDQYGRRPRVDQSRRSPDKPGKVAEGTKPNQFGRKPHESPDHYSPRKSTRRPDGMSPDGVTPKAKTPGASRPRKPDHPDRDDIYHTTEKISIDVSASHAQFASSLRAPPLERPETPVQPYDDRASPKTHPARPTTPKGGRPTGRDSPLMREKILRSSPNDLVRQRRPDSPGRILQRPSSKINDVISRLTSDTTSSRERRKLTSRNSRSIISKRTRTPGVSPHTSPSRGRPKSDKPRRTSSGSTSSVSTEKDSDFHYQQPEEPEQPTGYSVDESFIRIEREESRRTQQLIRESDDYPADTNRRPRSKSPTDVSKEPHRQRPHKREPGDDGDYPYDQRPRRPEDVDDSPPDGRKASPTRPREDDTHPSRKPTSSPTQRPRSPTTGRSRSPSSKSKPRDYDERYPRSTSLSPRTSPDRKYRSPDRADGRRYPQSPKDDPYGRRHPLSPKDDTTRKPKSPEKLTPLKSVTPGHPKKDLTEFPSQRRVPTKPLDPVKGKPKTPTGTKPGDRPVSTIGTPGSKKPDLTRPKQTTTKPTMRPQNGVPTKPDTNKYPTTSPLTSKKPKSPTSVQAPKPKSKPTTPNGTIPGMKKPVGKTPSTGKVPTRGRKPCDSDDEDIRKLTDFATTTRHTTTTTTVETRNFINTEKRKVPGSRTDVIEWIEEPTPDDASSVSSQERRSPTGRRPSSPGSKPRSPKDKLYPGTDRRGTPTQPGTKQPDTPRTPGGKDRPKGVPSDHYPGSKKPVKSKPGTKHPDHPESESESEEVPTDVEFITGEKKPRQPKDGKYTEEIDMIRREQETTYGTRVTRTSVVDTEEYTGHVELPDTSRESTRSPDVNRLKCVPVNENDTEELRPRYADQVSEPEDDTYGERKPSRKNKRPENVPKGEEPKKTFRDMLVKSALEKIDRIPDFNDTDVTNETVNISVAERVNKFMETALKPDSPQPSRPEDITLKGLDDTINEYGNDTPDFRQPKGTTSVIKAKTMFETIANQTVVTGTARRDQIRQDDILSRPSVFQPKSPVEKEPKKLGRRPSGRDSDESPDRSRSPKSRDKPRHRDESTRSRPGSRGTSPRRMSPSERSKSPRRPGQSPDRYRTSPTRDVRRPDDDHYDRKPQRPQDGYGTTPRSPRDDRSPVTRHSRPRSTTSPDRSPDRYGSTPRRPGGRPGDSTTGYSERPEDNVKPGRRPSGSPDRYGSKPKSDRPGDFPDSHRGRPDTRDTSPQRRNLYPYDKTTPSKPTSGVPNRYGITPGEKPKNKAPTPDRYGSVPGSTTKKPTTTTPRRPGEPSDRPGYPKGKSPSPTKGRPSDRDTSPRRRGESPIRYTSRKQPGSRPDTYEPPYGHKTKPSGQRTTSPDRDYPGMRSKSQSPDRYGSYPKRTGQRPDDLETSPSRRSPTRPDYDTYRPSDRDYSPTRRYSPDWSPSDRDLSPSRRPYGSPSQSPTKKSPSKELADQVRRLSSPKKDFPLATTSKPDTTRFPHTKVVKPEPTRPGKDKPVGVVDKYSLMDYDKRTTTTTSTSSTKFTSHVTPHISRVSPDKQRPLFSTTRPKTSGHPMPEDTCLSPTFEKTHKIPENSSLKAPALLKKQKQPDDKRYTSSLYKPLYGDDDDRPGRQPSVSKPFTSSDSKFSKFGVTLKKTTTTGGNFVRKGPVDVGKKETELDRTYDLDILNAMLERARGYEERRLIRGQIRNVKTMIENNELRPAHKKPLSDDYRPTSRSPSKITTPDYNGYEPDSYTTYRTHTTTETTSIRTSSPDRYLPREGSPGKYPMRSTATLTLSSPSRRSPEKPSSVYPDRKSPEKTYPRFGGDPTRPGTKTYQPDREPVGTLIDSETRKHLRRSQSPQKVMPRKPFGVDDEDDYPGRKPYGCNCNYTADDGGISPLVVTHRRLEMGCPQRSPSTSACSFYPCEVGECFLEDRVLKVVPADSPNVGGITFVLLGIRPNYHSILSDEYNPTGQSIALQKRSSPSEQGESTRASELNQVYFEYLNGTNVVMDFCFWIRLR</sequence>
<dbReference type="EMBL" id="JAWJWF010000002">
    <property type="protein sequence ID" value="KAK6637992.1"/>
    <property type="molecule type" value="Genomic_DNA"/>
</dbReference>